<evidence type="ECO:0000313" key="3">
    <source>
        <dbReference type="EMBL" id="HIZ64775.1"/>
    </source>
</evidence>
<keyword evidence="1" id="KW-0456">Lyase</keyword>
<dbReference type="SUPFAM" id="SSF52016">
    <property type="entry name" value="LeuD/IlvD-like"/>
    <property type="match status" value="1"/>
</dbReference>
<gene>
    <name evidence="3" type="ORF">H9809_02535</name>
</gene>
<evidence type="ECO:0000256" key="1">
    <source>
        <dbReference type="ARBA" id="ARBA00023239"/>
    </source>
</evidence>
<dbReference type="Proteomes" id="UP000824056">
    <property type="component" value="Unassembled WGS sequence"/>
</dbReference>
<reference evidence="3" key="2">
    <citation type="submission" date="2021-04" db="EMBL/GenBank/DDBJ databases">
        <authorList>
            <person name="Gilroy R."/>
        </authorList>
    </citation>
    <scope>NUCLEOTIDE SEQUENCE</scope>
    <source>
        <strain evidence="3">1068</strain>
    </source>
</reference>
<dbReference type="InterPro" id="IPR002840">
    <property type="entry name" value="PMDh-S-like_dom"/>
</dbReference>
<sequence>MEKRILKGRGVIPGIVEGTAIVCPGSITGWGGIDPSTGVIKDYENENKGKTIKDSILIMPGSKGSNGWSCYFGAARAAGCAPRGWAFSKIDSSAGVASAVMQIPTVVDFSREEDPCLCIKTGDYVRLDGEKGTLEILHRP</sequence>
<organism evidence="3 4">
    <name type="scientific">Candidatus Blautia pullicola</name>
    <dbReference type="NCBI Taxonomy" id="2838498"/>
    <lineage>
        <taxon>Bacteria</taxon>
        <taxon>Bacillati</taxon>
        <taxon>Bacillota</taxon>
        <taxon>Clostridia</taxon>
        <taxon>Lachnospirales</taxon>
        <taxon>Lachnospiraceae</taxon>
        <taxon>Blautia</taxon>
    </lineage>
</organism>
<dbReference type="GO" id="GO:0016829">
    <property type="term" value="F:lyase activity"/>
    <property type="evidence" value="ECO:0007669"/>
    <property type="project" value="UniProtKB-KW"/>
</dbReference>
<name>A0A9D2JRD1_9FIRM</name>
<accession>A0A9D2JRD1</accession>
<comment type="caution">
    <text evidence="3">The sequence shown here is derived from an EMBL/GenBank/DDBJ whole genome shotgun (WGS) entry which is preliminary data.</text>
</comment>
<dbReference type="Gene3D" id="3.50.30.10">
    <property type="entry name" value="Phosphohistidine domain"/>
    <property type="match status" value="1"/>
</dbReference>
<evidence type="ECO:0000259" key="2">
    <source>
        <dbReference type="Pfam" id="PF01989"/>
    </source>
</evidence>
<evidence type="ECO:0000313" key="4">
    <source>
        <dbReference type="Proteomes" id="UP000824056"/>
    </source>
</evidence>
<dbReference type="AlphaFoldDB" id="A0A9D2JRD1"/>
<proteinExistence type="predicted"/>
<dbReference type="EMBL" id="DXBG01000057">
    <property type="protein sequence ID" value="HIZ64775.1"/>
    <property type="molecule type" value="Genomic_DNA"/>
</dbReference>
<protein>
    <submittedName>
        <fullName evidence="3">DUF126 domain-containing protein</fullName>
    </submittedName>
</protein>
<dbReference type="Pfam" id="PF01989">
    <property type="entry name" value="AcnX_swivel_put"/>
    <property type="match status" value="1"/>
</dbReference>
<reference evidence="3" key="1">
    <citation type="journal article" date="2021" name="PeerJ">
        <title>Extensive microbial diversity within the chicken gut microbiome revealed by metagenomics and culture.</title>
        <authorList>
            <person name="Gilroy R."/>
            <person name="Ravi A."/>
            <person name="Getino M."/>
            <person name="Pursley I."/>
            <person name="Horton D.L."/>
            <person name="Alikhan N.F."/>
            <person name="Baker D."/>
            <person name="Gharbi K."/>
            <person name="Hall N."/>
            <person name="Watson M."/>
            <person name="Adriaenssens E.M."/>
            <person name="Foster-Nyarko E."/>
            <person name="Jarju S."/>
            <person name="Secka A."/>
            <person name="Antonio M."/>
            <person name="Oren A."/>
            <person name="Chaudhuri R.R."/>
            <person name="La Ragione R."/>
            <person name="Hildebrand F."/>
            <person name="Pallen M.J."/>
        </authorList>
    </citation>
    <scope>NUCLEOTIDE SEQUENCE</scope>
    <source>
        <strain evidence="3">1068</strain>
    </source>
</reference>
<feature type="domain" description="Phosphomevalonate dehydratase small subunit-like" evidence="2">
    <location>
        <begin position="28"/>
        <end position="106"/>
    </location>
</feature>